<gene>
    <name evidence="2" type="ORF">ACJMK2_007335</name>
</gene>
<dbReference type="Proteomes" id="UP001634394">
    <property type="component" value="Unassembled WGS sequence"/>
</dbReference>
<organism evidence="2 3">
    <name type="scientific">Sinanodonta woodiana</name>
    <name type="common">Chinese pond mussel</name>
    <name type="synonym">Anodonta woodiana</name>
    <dbReference type="NCBI Taxonomy" id="1069815"/>
    <lineage>
        <taxon>Eukaryota</taxon>
        <taxon>Metazoa</taxon>
        <taxon>Spiralia</taxon>
        <taxon>Lophotrochozoa</taxon>
        <taxon>Mollusca</taxon>
        <taxon>Bivalvia</taxon>
        <taxon>Autobranchia</taxon>
        <taxon>Heteroconchia</taxon>
        <taxon>Palaeoheterodonta</taxon>
        <taxon>Unionida</taxon>
        <taxon>Unionoidea</taxon>
        <taxon>Unionidae</taxon>
        <taxon>Unioninae</taxon>
        <taxon>Sinanodonta</taxon>
    </lineage>
</organism>
<dbReference type="EMBL" id="JBJQND010000011">
    <property type="protein sequence ID" value="KAL3861296.1"/>
    <property type="molecule type" value="Genomic_DNA"/>
</dbReference>
<proteinExistence type="predicted"/>
<keyword evidence="3" id="KW-1185">Reference proteome</keyword>
<evidence type="ECO:0000313" key="3">
    <source>
        <dbReference type="Proteomes" id="UP001634394"/>
    </source>
</evidence>
<name>A0ABD3VJI9_SINWO</name>
<comment type="caution">
    <text evidence="2">The sequence shown here is derived from an EMBL/GenBank/DDBJ whole genome shotgun (WGS) entry which is preliminary data.</text>
</comment>
<accession>A0ABD3VJI9</accession>
<evidence type="ECO:0000313" key="2">
    <source>
        <dbReference type="EMBL" id="KAL3861296.1"/>
    </source>
</evidence>
<feature type="chain" id="PRO_5044758941" evidence="1">
    <location>
        <begin position="27"/>
        <end position="317"/>
    </location>
</feature>
<reference evidence="2 3" key="1">
    <citation type="submission" date="2024-11" db="EMBL/GenBank/DDBJ databases">
        <title>Chromosome-level genome assembly of the freshwater bivalve Anodonta woodiana.</title>
        <authorList>
            <person name="Chen X."/>
        </authorList>
    </citation>
    <scope>NUCLEOTIDE SEQUENCE [LARGE SCALE GENOMIC DNA]</scope>
    <source>
        <strain evidence="2">MN2024</strain>
        <tissue evidence="2">Gills</tissue>
    </source>
</reference>
<dbReference type="AlphaFoldDB" id="A0ABD3VJI9"/>
<protein>
    <submittedName>
        <fullName evidence="2">Uncharacterized protein</fullName>
    </submittedName>
</protein>
<feature type="signal peptide" evidence="1">
    <location>
        <begin position="1"/>
        <end position="26"/>
    </location>
</feature>
<evidence type="ECO:0000256" key="1">
    <source>
        <dbReference type="SAM" id="SignalP"/>
    </source>
</evidence>
<sequence length="317" mass="35670">MQKLVELTLSVILLVVLLNFIQCALKDEFPRNEERNKSRQERFSLSELDKLLNMGRPHHEDHAPEEMRLGEISYTLPSPGSPVGYEGYSDLPGRMSAGFPKRSRDMAERGFLDTIGGVNGRLYGDADTDADDGKSETMMEDKRMFDSLGGSAIHGYKRDDPLYKTKRYFDSLGGAFVHGYKKRYFDDLGDMAIHGYRKRYLDTLGGMAVHGEKRGFDTLGGIDVYKRYPKELYEGLVEGTDKRALDSLGGSYIPYGRKRALSTHSGEDIYGYKRGLDTLGGVSVYKKSELEKKAEFDSLGGYAIHRFKRSKSDKTSA</sequence>
<keyword evidence="1" id="KW-0732">Signal</keyword>